<reference evidence="1 2" key="1">
    <citation type="submission" date="2019-02" db="EMBL/GenBank/DDBJ databases">
        <title>Genome of a new Bacteroidetes strain.</title>
        <authorList>
            <person name="Pitt A."/>
        </authorList>
    </citation>
    <scope>NUCLEOTIDE SEQUENCE [LARGE SCALE GENOMIC DNA]</scope>
    <source>
        <strain evidence="1 2">50C-KIRBA</strain>
    </source>
</reference>
<proteinExistence type="predicted"/>
<sequence length="233" mass="27181">MQEEIIKHTKKIYSEMNNKKHSFSEKVKEILTEILIIVFAVTLSIWLHSWSEENHQQKEAQSFLIGLKDDLQNDISNLEETKNILNKTQQQVFFNLHLTPEKLDSIRANHQQINSGTNFINTLVNNGRYEGFKSSGKINNIENQNLRNTILSYYQQTIPQIELVEGAYEKLTSRYVDLLMSGDEDINKTILKKKTKIILSGIDNFTQYNQKTYEDAIKQARNIIKEIDKIETE</sequence>
<comment type="caution">
    <text evidence="1">The sequence shown here is derived from an EMBL/GenBank/DDBJ whole genome shotgun (WGS) entry which is preliminary data.</text>
</comment>
<dbReference type="RefSeq" id="WP_166233171.1">
    <property type="nucleotide sequence ID" value="NZ_CBCSIJ010000031.1"/>
</dbReference>
<accession>A0ABX0F6K5</accession>
<gene>
    <name evidence="1" type="ORF">EWU23_13590</name>
</gene>
<keyword evidence="2" id="KW-1185">Reference proteome</keyword>
<dbReference type="EMBL" id="SEWW01000019">
    <property type="protein sequence ID" value="NGZ45510.1"/>
    <property type="molecule type" value="Genomic_DNA"/>
</dbReference>
<dbReference type="InterPro" id="IPR045749">
    <property type="entry name" value="DUF6090"/>
</dbReference>
<dbReference type="Pfam" id="PF19578">
    <property type="entry name" value="DUF6090"/>
    <property type="match status" value="1"/>
</dbReference>
<dbReference type="Proteomes" id="UP001318301">
    <property type="component" value="Unassembled WGS sequence"/>
</dbReference>
<evidence type="ECO:0000313" key="1">
    <source>
        <dbReference type="EMBL" id="NGZ45510.1"/>
    </source>
</evidence>
<protein>
    <submittedName>
        <fullName evidence="1">Uncharacterized protein</fullName>
    </submittedName>
</protein>
<name>A0ABX0F6K5_9BACT</name>
<organism evidence="1 2">
    <name type="scientific">Aquirufa beregesia</name>
    <dbReference type="NCBI Taxonomy" id="2516556"/>
    <lineage>
        <taxon>Bacteria</taxon>
        <taxon>Pseudomonadati</taxon>
        <taxon>Bacteroidota</taxon>
        <taxon>Cytophagia</taxon>
        <taxon>Cytophagales</taxon>
        <taxon>Flectobacillaceae</taxon>
        <taxon>Aquirufa</taxon>
    </lineage>
</organism>
<evidence type="ECO:0000313" key="2">
    <source>
        <dbReference type="Proteomes" id="UP001318301"/>
    </source>
</evidence>